<evidence type="ECO:0000313" key="1">
    <source>
        <dbReference type="EMBL" id="MBW4661746.1"/>
    </source>
</evidence>
<name>A0A951UP98_9CYAN</name>
<evidence type="ECO:0000313" key="2">
    <source>
        <dbReference type="Proteomes" id="UP000757435"/>
    </source>
</evidence>
<dbReference type="InterPro" id="IPR013321">
    <property type="entry name" value="Arc_rbn_hlx_hlx"/>
</dbReference>
<protein>
    <submittedName>
        <fullName evidence="1">Ribbon-helix-helix domain-containing protein</fullName>
    </submittedName>
</protein>
<sequence length="63" mass="7259">MAEKKAQIRVYLPTDIDKVLKILAAVKESSVNAIVNEAIEHWLEENDQQEIIQRLNLDTLDEL</sequence>
<dbReference type="EMBL" id="JAHHHD010000044">
    <property type="protein sequence ID" value="MBW4661746.1"/>
    <property type="molecule type" value="Genomic_DNA"/>
</dbReference>
<comment type="caution">
    <text evidence="1">The sequence shown here is derived from an EMBL/GenBank/DDBJ whole genome shotgun (WGS) entry which is preliminary data.</text>
</comment>
<gene>
    <name evidence="1" type="ORF">KME15_24005</name>
</gene>
<dbReference type="Proteomes" id="UP000757435">
    <property type="component" value="Unassembled WGS sequence"/>
</dbReference>
<dbReference type="SUPFAM" id="SSF47598">
    <property type="entry name" value="Ribbon-helix-helix"/>
    <property type="match status" value="1"/>
</dbReference>
<organism evidence="1 2">
    <name type="scientific">Drouetiella hepatica Uher 2000/2452</name>
    <dbReference type="NCBI Taxonomy" id="904376"/>
    <lineage>
        <taxon>Bacteria</taxon>
        <taxon>Bacillati</taxon>
        <taxon>Cyanobacteriota</taxon>
        <taxon>Cyanophyceae</taxon>
        <taxon>Oculatellales</taxon>
        <taxon>Oculatellaceae</taxon>
        <taxon>Drouetiella</taxon>
    </lineage>
</organism>
<proteinExistence type="predicted"/>
<accession>A0A951UP98</accession>
<dbReference type="Gene3D" id="1.10.1220.10">
    <property type="entry name" value="Met repressor-like"/>
    <property type="match status" value="1"/>
</dbReference>
<dbReference type="AlphaFoldDB" id="A0A951UP98"/>
<reference evidence="1" key="1">
    <citation type="submission" date="2021-05" db="EMBL/GenBank/DDBJ databases">
        <authorList>
            <person name="Pietrasiak N."/>
            <person name="Ward R."/>
            <person name="Stajich J.E."/>
            <person name="Kurbessoian T."/>
        </authorList>
    </citation>
    <scope>NUCLEOTIDE SEQUENCE</scope>
    <source>
        <strain evidence="1">UHER 2000/2452</strain>
    </source>
</reference>
<dbReference type="InterPro" id="IPR010985">
    <property type="entry name" value="Ribbon_hlx_hlx"/>
</dbReference>
<reference evidence="1" key="2">
    <citation type="journal article" date="2022" name="Microbiol. Resour. Announc.">
        <title>Metagenome Sequencing to Explore Phylogenomics of Terrestrial Cyanobacteria.</title>
        <authorList>
            <person name="Ward R.D."/>
            <person name="Stajich J.E."/>
            <person name="Johansen J.R."/>
            <person name="Huntemann M."/>
            <person name="Clum A."/>
            <person name="Foster B."/>
            <person name="Foster B."/>
            <person name="Roux S."/>
            <person name="Palaniappan K."/>
            <person name="Varghese N."/>
            <person name="Mukherjee S."/>
            <person name="Reddy T.B.K."/>
            <person name="Daum C."/>
            <person name="Copeland A."/>
            <person name="Chen I.A."/>
            <person name="Ivanova N.N."/>
            <person name="Kyrpides N.C."/>
            <person name="Shapiro N."/>
            <person name="Eloe-Fadrosh E.A."/>
            <person name="Pietrasiak N."/>
        </authorList>
    </citation>
    <scope>NUCLEOTIDE SEQUENCE</scope>
    <source>
        <strain evidence="1">UHER 2000/2452</strain>
    </source>
</reference>
<dbReference type="GO" id="GO:0006355">
    <property type="term" value="P:regulation of DNA-templated transcription"/>
    <property type="evidence" value="ECO:0007669"/>
    <property type="project" value="InterPro"/>
</dbReference>